<keyword evidence="7" id="KW-1185">Reference proteome</keyword>
<protein>
    <recommendedName>
        <fullName evidence="8">DUF1704 domain-containing protein</fullName>
    </recommendedName>
</protein>
<evidence type="ECO:0000256" key="5">
    <source>
        <dbReference type="SAM" id="Coils"/>
    </source>
</evidence>
<keyword evidence="3" id="KW-0378">Hydrolase</keyword>
<evidence type="ECO:0000313" key="7">
    <source>
        <dbReference type="Proteomes" id="UP000064967"/>
    </source>
</evidence>
<keyword evidence="2" id="KW-0645">Protease</keyword>
<dbReference type="GO" id="GO:0080164">
    <property type="term" value="P:regulation of nitric oxide metabolic process"/>
    <property type="evidence" value="ECO:0007669"/>
    <property type="project" value="TreeGrafter"/>
</dbReference>
<dbReference type="InterPro" id="IPR012548">
    <property type="entry name" value="MATCAP"/>
</dbReference>
<evidence type="ECO:0000256" key="2">
    <source>
        <dbReference type="ARBA" id="ARBA00022670"/>
    </source>
</evidence>
<keyword evidence="4" id="KW-0482">Metalloprotease</keyword>
<sequence>MTPKEAGTVRASVERVSDALATIKTKANLLEDVAWPREVEEAFFAAKATKLPVVTYKVDKEALEREIERLREVRREIDGDGAVSNWLRSTVTSNIDRNRLLLTVGTRKFGEVSLEVYGGARTAFFDLPTRNVDLADHLLARLQIHGWDSARRAEREMSALDLKAFLEARIQKRKLPITVEVDPKCTSKAIAGMRRVRVRAGATFTEWEAEGLYRHEVETHAFTALNGAAQKYAPLLRSGGPRSTPTQEGLAVFAELYHRAMAIPRLLRLAQRVKLVCMAEDGASFLDVYRHLLELGSEPRDAYLDAARIFRGGPPSGGGVFTKDACYIAGLLHVHAFLAAFVRGGFSDECEMLVAGRFALPDITALVQLRAMGILDRPRYRPRWLRDWSTLLPYFAFTSFLDSIDLEPVAKRYAEVIRIATQAVPC</sequence>
<feature type="coiled-coil region" evidence="5">
    <location>
        <begin position="53"/>
        <end position="80"/>
    </location>
</feature>
<proteinExistence type="predicted"/>
<evidence type="ECO:0000313" key="6">
    <source>
        <dbReference type="EMBL" id="AKV01033.1"/>
    </source>
</evidence>
<dbReference type="PANTHER" id="PTHR31817">
    <property type="match status" value="1"/>
</dbReference>
<evidence type="ECO:0000256" key="1">
    <source>
        <dbReference type="ARBA" id="ARBA00001947"/>
    </source>
</evidence>
<comment type="cofactor">
    <cofactor evidence="1">
        <name>Zn(2+)</name>
        <dbReference type="ChEBI" id="CHEBI:29105"/>
    </cofactor>
</comment>
<organism evidence="6 7">
    <name type="scientific">Labilithrix luteola</name>
    <dbReference type="NCBI Taxonomy" id="1391654"/>
    <lineage>
        <taxon>Bacteria</taxon>
        <taxon>Pseudomonadati</taxon>
        <taxon>Myxococcota</taxon>
        <taxon>Polyangia</taxon>
        <taxon>Polyangiales</taxon>
        <taxon>Labilitrichaceae</taxon>
        <taxon>Labilithrix</taxon>
    </lineage>
</organism>
<evidence type="ECO:0008006" key="8">
    <source>
        <dbReference type="Google" id="ProtNLM"/>
    </source>
</evidence>
<dbReference type="GO" id="GO:0008237">
    <property type="term" value="F:metallopeptidase activity"/>
    <property type="evidence" value="ECO:0007669"/>
    <property type="project" value="UniProtKB-KW"/>
</dbReference>
<accession>A0A0K1Q5L9</accession>
<dbReference type="RefSeq" id="WP_146652208.1">
    <property type="nucleotide sequence ID" value="NZ_CP012333.1"/>
</dbReference>
<dbReference type="KEGG" id="llu:AKJ09_07696"/>
<dbReference type="STRING" id="1391654.AKJ09_07696"/>
<evidence type="ECO:0000256" key="4">
    <source>
        <dbReference type="ARBA" id="ARBA00023049"/>
    </source>
</evidence>
<evidence type="ECO:0000256" key="3">
    <source>
        <dbReference type="ARBA" id="ARBA00022801"/>
    </source>
</evidence>
<dbReference type="Pfam" id="PF08014">
    <property type="entry name" value="MATCAP"/>
    <property type="match status" value="1"/>
</dbReference>
<gene>
    <name evidence="6" type="ORF">AKJ09_07696</name>
</gene>
<dbReference type="Proteomes" id="UP000064967">
    <property type="component" value="Chromosome"/>
</dbReference>
<keyword evidence="5" id="KW-0175">Coiled coil</keyword>
<dbReference type="PANTHER" id="PTHR31817:SF0">
    <property type="entry name" value="CHROMOSOME UNDETERMINED SCAFFOLD_67, WHOLE GENOME SHOTGUN SEQUENCE"/>
    <property type="match status" value="1"/>
</dbReference>
<name>A0A0K1Q5L9_9BACT</name>
<dbReference type="GO" id="GO:0006508">
    <property type="term" value="P:proteolysis"/>
    <property type="evidence" value="ECO:0007669"/>
    <property type="project" value="UniProtKB-KW"/>
</dbReference>
<dbReference type="OrthoDB" id="9785840at2"/>
<reference evidence="6 7" key="1">
    <citation type="submission" date="2015-08" db="EMBL/GenBank/DDBJ databases">
        <authorList>
            <person name="Babu N.S."/>
            <person name="Beckwith C.J."/>
            <person name="Beseler K.G."/>
            <person name="Brison A."/>
            <person name="Carone J.V."/>
            <person name="Caskin T.P."/>
            <person name="Diamond M."/>
            <person name="Durham M.E."/>
            <person name="Foxe J.M."/>
            <person name="Go M."/>
            <person name="Henderson B.A."/>
            <person name="Jones I.B."/>
            <person name="McGettigan J.A."/>
            <person name="Micheletti S.J."/>
            <person name="Nasrallah M.E."/>
            <person name="Ortiz D."/>
            <person name="Piller C.R."/>
            <person name="Privatt S.R."/>
            <person name="Schneider S.L."/>
            <person name="Sharp S."/>
            <person name="Smith T.C."/>
            <person name="Stanton J.D."/>
            <person name="Ullery H.E."/>
            <person name="Wilson R.J."/>
            <person name="Serrano M.G."/>
            <person name="Buck G."/>
            <person name="Lee V."/>
            <person name="Wang Y."/>
            <person name="Carvalho R."/>
            <person name="Voegtly L."/>
            <person name="Shi R."/>
            <person name="Duckworth R."/>
            <person name="Johnson A."/>
            <person name="Loviza R."/>
            <person name="Walstead R."/>
            <person name="Shah Z."/>
            <person name="Kiflezghi M."/>
            <person name="Wade K."/>
            <person name="Ball S.L."/>
            <person name="Bradley K.W."/>
            <person name="Asai D.J."/>
            <person name="Bowman C.A."/>
            <person name="Russell D.A."/>
            <person name="Pope W.H."/>
            <person name="Jacobs-Sera D."/>
            <person name="Hendrix R.W."/>
            <person name="Hatfull G.F."/>
        </authorList>
    </citation>
    <scope>NUCLEOTIDE SEQUENCE [LARGE SCALE GENOMIC DNA]</scope>
    <source>
        <strain evidence="6 7">DSM 27648</strain>
    </source>
</reference>
<dbReference type="EMBL" id="CP012333">
    <property type="protein sequence ID" value="AKV01033.1"/>
    <property type="molecule type" value="Genomic_DNA"/>
</dbReference>
<dbReference type="AlphaFoldDB" id="A0A0K1Q5L9"/>
<dbReference type="SMART" id="SM01154">
    <property type="entry name" value="DUF1704"/>
    <property type="match status" value="1"/>
</dbReference>